<dbReference type="PROSITE" id="PS50004">
    <property type="entry name" value="C2"/>
    <property type="match status" value="1"/>
</dbReference>
<dbReference type="PANTHER" id="PTHR45761:SF1">
    <property type="entry name" value="EXTENDED SYNAPTOTAGMIN-LIKE PROTEIN 2, ISOFORM C"/>
    <property type="match status" value="1"/>
</dbReference>
<dbReference type="InterPro" id="IPR000008">
    <property type="entry name" value="C2_dom"/>
</dbReference>
<evidence type="ECO:0000256" key="1">
    <source>
        <dbReference type="SAM" id="MobiDB-lite"/>
    </source>
</evidence>
<dbReference type="CDD" id="cd04050">
    <property type="entry name" value="C2B_Synaptotagmin-like"/>
    <property type="match status" value="1"/>
</dbReference>
<feature type="domain" description="C2" evidence="2">
    <location>
        <begin position="291"/>
        <end position="409"/>
    </location>
</feature>
<sequence length="414" mass="46615">FIVHIRYGQSLIVNVQDHDTVTEDDFLGTVKLDVNFLAQKKRTNTWFPLKNVDKGEVRLDIVWLSISDSVEDLQLEAGDCKEPKQQFPHALLLTNVLNGKLATERRTYCKVTVGNSTFTSKPTKRKTKVPRWDVQYKFLITNPQKEEAIFEMFEFDSNNALGKVIVPLSELLKDDDKMTLDSTFPLQGGESDKDDSLHLEIILRISTDFNGMLVRQYYLIIRVYGNLKLHKITNTIVIYVFSYTKDLNYFIYIAVLYYEGEDLSSDEELPSDSENDHAGDLAKPDGSDIAPRGSVQLTIQESSSNSSLLVLVHSASNLPAMNQSGSIDSYVRAYLLPDRGKDDRKRTSTVNSDQNPAFGETFEFPVTYEEAKSRTLEVAVKSVTPNKTVGRVLINLSTVNIAATTTAWYALSPP</sequence>
<dbReference type="PANTHER" id="PTHR45761">
    <property type="entry name" value="EXTENDED SYNAPTOTAGMIN-LIKE PROTEIN 2, ISOFORM C"/>
    <property type="match status" value="1"/>
</dbReference>
<dbReference type="FunCoup" id="B3SBM2">
    <property type="interactions" value="2450"/>
</dbReference>
<dbReference type="GO" id="GO:0061817">
    <property type="term" value="P:endoplasmic reticulum-plasma membrane tethering"/>
    <property type="evidence" value="ECO:0007669"/>
    <property type="project" value="InterPro"/>
</dbReference>
<dbReference type="AlphaFoldDB" id="B3SBM2"/>
<keyword evidence="4" id="KW-1185">Reference proteome</keyword>
<evidence type="ECO:0000259" key="2">
    <source>
        <dbReference type="PROSITE" id="PS50004"/>
    </source>
</evidence>
<dbReference type="PhylomeDB" id="B3SBM2"/>
<evidence type="ECO:0000313" key="3">
    <source>
        <dbReference type="EMBL" id="EDV19885.1"/>
    </source>
</evidence>
<protein>
    <submittedName>
        <fullName evidence="3">FAM62</fullName>
    </submittedName>
</protein>
<dbReference type="STRING" id="10228.B3SBM2"/>
<dbReference type="GO" id="GO:0006869">
    <property type="term" value="P:lipid transport"/>
    <property type="evidence" value="ECO:0007669"/>
    <property type="project" value="InterPro"/>
</dbReference>
<dbReference type="RefSeq" id="XP_002117627.1">
    <property type="nucleotide sequence ID" value="XM_002117591.1"/>
</dbReference>
<dbReference type="SUPFAM" id="SSF49562">
    <property type="entry name" value="C2 domain (Calcium/lipid-binding domain, CaLB)"/>
    <property type="match status" value="3"/>
</dbReference>
<organism evidence="3 4">
    <name type="scientific">Trichoplax adhaerens</name>
    <name type="common">Trichoplax reptans</name>
    <dbReference type="NCBI Taxonomy" id="10228"/>
    <lineage>
        <taxon>Eukaryota</taxon>
        <taxon>Metazoa</taxon>
        <taxon>Placozoa</taxon>
        <taxon>Uniplacotomia</taxon>
        <taxon>Trichoplacea</taxon>
        <taxon>Trichoplacidae</taxon>
        <taxon>Trichoplax</taxon>
    </lineage>
</organism>
<dbReference type="Proteomes" id="UP000009022">
    <property type="component" value="Unassembled WGS sequence"/>
</dbReference>
<dbReference type="EMBL" id="DS985265">
    <property type="protein sequence ID" value="EDV19885.1"/>
    <property type="molecule type" value="Genomic_DNA"/>
</dbReference>
<dbReference type="FunFam" id="2.60.40.150:FF:000589">
    <property type="entry name" value="FAM62"/>
    <property type="match status" value="1"/>
</dbReference>
<dbReference type="SMART" id="SM00239">
    <property type="entry name" value="C2"/>
    <property type="match status" value="2"/>
</dbReference>
<accession>B3SBM2</accession>
<dbReference type="KEGG" id="tad:TRIADDRAFT_61664"/>
<reference evidence="3 4" key="1">
    <citation type="journal article" date="2008" name="Nature">
        <title>The Trichoplax genome and the nature of placozoans.</title>
        <authorList>
            <person name="Srivastava M."/>
            <person name="Begovic E."/>
            <person name="Chapman J."/>
            <person name="Putnam N.H."/>
            <person name="Hellsten U."/>
            <person name="Kawashima T."/>
            <person name="Kuo A."/>
            <person name="Mitros T."/>
            <person name="Salamov A."/>
            <person name="Carpenter M.L."/>
            <person name="Signorovitch A.Y."/>
            <person name="Moreno M.A."/>
            <person name="Kamm K."/>
            <person name="Grimwood J."/>
            <person name="Schmutz J."/>
            <person name="Shapiro H."/>
            <person name="Grigoriev I.V."/>
            <person name="Buss L.W."/>
            <person name="Schierwater B."/>
            <person name="Dellaporta S.L."/>
            <person name="Rokhsar D.S."/>
        </authorList>
    </citation>
    <scope>NUCLEOTIDE SEQUENCE [LARGE SCALE GENOMIC DNA]</scope>
    <source>
        <strain evidence="3 4">Grell-BS-1999</strain>
    </source>
</reference>
<dbReference type="InterPro" id="IPR051634">
    <property type="entry name" value="Extended_Synaptotagmin"/>
</dbReference>
<dbReference type="CTD" id="6758840"/>
<dbReference type="Pfam" id="PF00168">
    <property type="entry name" value="C2"/>
    <property type="match status" value="3"/>
</dbReference>
<dbReference type="InterPro" id="IPR037749">
    <property type="entry name" value="Ext_Synaptotagmin_C2B"/>
</dbReference>
<dbReference type="GeneID" id="6758840"/>
<proteinExistence type="predicted"/>
<dbReference type="InterPro" id="IPR035892">
    <property type="entry name" value="C2_domain_sf"/>
</dbReference>
<feature type="non-terminal residue" evidence="3">
    <location>
        <position position="1"/>
    </location>
</feature>
<dbReference type="Gene3D" id="2.60.40.150">
    <property type="entry name" value="C2 domain"/>
    <property type="match status" value="3"/>
</dbReference>
<evidence type="ECO:0000313" key="4">
    <source>
        <dbReference type="Proteomes" id="UP000009022"/>
    </source>
</evidence>
<dbReference type="OrthoDB" id="1029639at2759"/>
<feature type="compositionally biased region" description="Basic and acidic residues" evidence="1">
    <location>
        <begin position="274"/>
        <end position="286"/>
    </location>
</feature>
<gene>
    <name evidence="3" type="primary">FAM62</name>
    <name evidence="3" type="ORF">TRIADDRAFT_61664</name>
</gene>
<dbReference type="InParanoid" id="B3SBM2"/>
<name>B3SBM2_TRIAD</name>
<feature type="region of interest" description="Disordered" evidence="1">
    <location>
        <begin position="265"/>
        <end position="288"/>
    </location>
</feature>